<dbReference type="InterPro" id="IPR042175">
    <property type="entry name" value="Cell/Rod_MreC_2"/>
</dbReference>
<keyword evidence="6" id="KW-1133">Transmembrane helix</keyword>
<evidence type="ECO:0000313" key="9">
    <source>
        <dbReference type="Proteomes" id="UP000002192"/>
    </source>
</evidence>
<evidence type="ECO:0000256" key="2">
    <source>
        <dbReference type="ARBA" id="ARBA00013855"/>
    </source>
</evidence>
<evidence type="ECO:0000256" key="6">
    <source>
        <dbReference type="SAM" id="Phobius"/>
    </source>
</evidence>
<dbReference type="PANTHER" id="PTHR34138:SF1">
    <property type="entry name" value="CELL SHAPE-DETERMINING PROTEIN MREC"/>
    <property type="match status" value="1"/>
</dbReference>
<reference evidence="8 9" key="1">
    <citation type="journal article" date="2003" name="Proc. Natl. Acad. Sci. U.S.A.">
        <title>The genome sequence of Blochmannia floridanus: comparative analysis of reduced genomes.</title>
        <authorList>
            <person name="Gil R."/>
            <person name="Silva F.J."/>
            <person name="Zientz E."/>
            <person name="Delmotte F."/>
            <person name="Gonzalez-Candelas F."/>
            <person name="Latorre A."/>
            <person name="Rausell C."/>
            <person name="Kramerbeek J."/>
            <person name="Gadau J."/>
            <person name="Hoelldobler B."/>
            <person name="van Ham R.C.H.J."/>
            <person name="Gross R."/>
            <person name="Moya A."/>
        </authorList>
    </citation>
    <scope>NUCLEOTIDE SEQUENCE [LARGE SCALE GENOMIC DNA]</scope>
</reference>
<dbReference type="Gene3D" id="2.40.10.350">
    <property type="entry name" value="Rod shape-determining protein MreC, domain 2"/>
    <property type="match status" value="1"/>
</dbReference>
<dbReference type="OrthoDB" id="9808025at2"/>
<dbReference type="GO" id="GO:0008360">
    <property type="term" value="P:regulation of cell shape"/>
    <property type="evidence" value="ECO:0007669"/>
    <property type="project" value="UniProtKB-KW"/>
</dbReference>
<evidence type="ECO:0000256" key="4">
    <source>
        <dbReference type="ARBA" id="ARBA00032089"/>
    </source>
</evidence>
<accession>Q7VRC3</accession>
<evidence type="ECO:0000313" key="8">
    <source>
        <dbReference type="EMBL" id="CAD83366.1"/>
    </source>
</evidence>
<evidence type="ECO:0000256" key="5">
    <source>
        <dbReference type="PIRNR" id="PIRNR038471"/>
    </source>
</evidence>
<keyword evidence="6" id="KW-0812">Transmembrane</keyword>
<dbReference type="Proteomes" id="UP000002192">
    <property type="component" value="Chromosome"/>
</dbReference>
<dbReference type="STRING" id="203907.Bfl295"/>
<dbReference type="HOGENOM" id="CLU_042663_2_0_6"/>
<comment type="similarity">
    <text evidence="1 5">Belongs to the MreC family.</text>
</comment>
<dbReference type="Pfam" id="PF04085">
    <property type="entry name" value="MreC"/>
    <property type="match status" value="1"/>
</dbReference>
<dbReference type="InterPro" id="IPR007221">
    <property type="entry name" value="MreC"/>
</dbReference>
<dbReference type="NCBIfam" id="TIGR00219">
    <property type="entry name" value="mreC"/>
    <property type="match status" value="1"/>
</dbReference>
<proteinExistence type="inferred from homology"/>
<comment type="function">
    <text evidence="5">Involved in formation and maintenance of cell shape.</text>
</comment>
<dbReference type="InterPro" id="IPR055342">
    <property type="entry name" value="MreC_beta-barrel_core"/>
</dbReference>
<dbReference type="InterPro" id="IPR042177">
    <property type="entry name" value="Cell/Rod_1"/>
</dbReference>
<dbReference type="PIRSF" id="PIRSF038471">
    <property type="entry name" value="MreC"/>
    <property type="match status" value="1"/>
</dbReference>
<dbReference type="KEGG" id="bfl:Bfl295"/>
<protein>
    <recommendedName>
        <fullName evidence="2 5">Cell shape-determining protein MreC</fullName>
    </recommendedName>
    <alternativeName>
        <fullName evidence="4 5">Cell shape protein MreC</fullName>
    </alternativeName>
</protein>
<dbReference type="Gene3D" id="2.40.10.340">
    <property type="entry name" value="Rod shape-determining protein MreC, domain 1"/>
    <property type="match status" value="1"/>
</dbReference>
<feature type="transmembrane region" description="Helical" evidence="6">
    <location>
        <begin position="12"/>
        <end position="28"/>
    </location>
</feature>
<evidence type="ECO:0000256" key="1">
    <source>
        <dbReference type="ARBA" id="ARBA00009369"/>
    </source>
</evidence>
<dbReference type="eggNOG" id="COG1792">
    <property type="taxonomic scope" value="Bacteria"/>
</dbReference>
<dbReference type="PANTHER" id="PTHR34138">
    <property type="entry name" value="CELL SHAPE-DETERMINING PROTEIN MREC"/>
    <property type="match status" value="1"/>
</dbReference>
<name>Q7VRC3_BLOFL</name>
<organism evidence="8 9">
    <name type="scientific">Blochmanniella floridana</name>
    <dbReference type="NCBI Taxonomy" id="203907"/>
    <lineage>
        <taxon>Bacteria</taxon>
        <taxon>Pseudomonadati</taxon>
        <taxon>Pseudomonadota</taxon>
        <taxon>Gammaproteobacteria</taxon>
        <taxon>Enterobacterales</taxon>
        <taxon>Enterobacteriaceae</taxon>
        <taxon>ant endosymbionts</taxon>
        <taxon>Candidatus Blochmanniella</taxon>
    </lineage>
</organism>
<keyword evidence="3 5" id="KW-0133">Cell shape</keyword>
<dbReference type="EMBL" id="BX248583">
    <property type="protein sequence ID" value="CAD83366.1"/>
    <property type="molecule type" value="Genomic_DNA"/>
</dbReference>
<dbReference type="AlphaFoldDB" id="Q7VRC3"/>
<sequence>MSGSINKSPYLELRLFIAILMSVVILISDGKFNLFSTIKNYIENSVCWLCHYCDRSYYIFNHVSNVIIGYKKLVSENDELRKELFYKNSELLLMNQYRQENIKLHSLLNSPICNNNDPKLIAKIFFIRSNPYEQHALINQGINSNIYIGQPVIADSGVVGQVISVNQFSSRVLLISDFKHALSVKLKRNNIRMILMGGGYSSELYAEYPSNFIDVSVDDILLTSGLDGRFPEGYPVAKVSNIEINSEKDCTIIQARPIVNWKDLNYVILVFK</sequence>
<gene>
    <name evidence="8" type="primary">mreC</name>
    <name evidence="8" type="ordered locus">Bfl295</name>
</gene>
<keyword evidence="9" id="KW-1185">Reference proteome</keyword>
<feature type="domain" description="Rod shape-determining protein MreC beta-barrel core" evidence="7">
    <location>
        <begin position="129"/>
        <end position="270"/>
    </location>
</feature>
<evidence type="ECO:0000256" key="3">
    <source>
        <dbReference type="ARBA" id="ARBA00022960"/>
    </source>
</evidence>
<keyword evidence="6" id="KW-0472">Membrane</keyword>
<evidence type="ECO:0000259" key="7">
    <source>
        <dbReference type="Pfam" id="PF04085"/>
    </source>
</evidence>
<dbReference type="GO" id="GO:0005886">
    <property type="term" value="C:plasma membrane"/>
    <property type="evidence" value="ECO:0007669"/>
    <property type="project" value="TreeGrafter"/>
</dbReference>